<evidence type="ECO:0000259" key="3">
    <source>
        <dbReference type="Pfam" id="PF04509"/>
    </source>
</evidence>
<organism evidence="4 5">
    <name type="scientific">Pyxidicoccus parkwayensis</name>
    <dbReference type="NCBI Taxonomy" id="2813578"/>
    <lineage>
        <taxon>Bacteria</taxon>
        <taxon>Pseudomonadati</taxon>
        <taxon>Myxococcota</taxon>
        <taxon>Myxococcia</taxon>
        <taxon>Myxococcales</taxon>
        <taxon>Cystobacterineae</taxon>
        <taxon>Myxococcaceae</taxon>
        <taxon>Pyxidicoccus</taxon>
    </lineage>
</organism>
<proteinExistence type="predicted"/>
<dbReference type="Gene3D" id="3.40.1550.10">
    <property type="entry name" value="CheC-like"/>
    <property type="match status" value="1"/>
</dbReference>
<keyword evidence="5" id="KW-1185">Reference proteome</keyword>
<accession>A0ABX7NW31</accession>
<dbReference type="PANTHER" id="PTHR43693:SF1">
    <property type="entry name" value="PROTEIN PHOSPHATASE CHEZ"/>
    <property type="match status" value="1"/>
</dbReference>
<name>A0ABX7NW31_9BACT</name>
<dbReference type="RefSeq" id="WP_206724144.1">
    <property type="nucleotide sequence ID" value="NZ_CP071090.1"/>
</dbReference>
<sequence>MSLPLPNDRQVDFLREVANIGSGQAANALSRLMGGKKVDLSIPRVLMTGGAMGAAELLDGNAPVVSVAFGMSGDALNGDLLLILPHADASALESLLLGGQPAQQAERDSVMAEVANIAASAFLSAVGRLTSWKLMPTVPEMHRCGAREALEKLAAHRAGARDMVVMEACFQASTVPPVNGQVLWLLERESAHGLYERLGG</sequence>
<feature type="domain" description="CheC-like protein" evidence="3">
    <location>
        <begin position="14"/>
        <end position="46"/>
    </location>
</feature>
<dbReference type="PANTHER" id="PTHR43693">
    <property type="entry name" value="PROTEIN PHOSPHATASE CHEZ"/>
    <property type="match status" value="1"/>
</dbReference>
<dbReference type="InterPro" id="IPR007597">
    <property type="entry name" value="CheC"/>
</dbReference>
<evidence type="ECO:0000256" key="1">
    <source>
        <dbReference type="ARBA" id="ARBA00022500"/>
    </source>
</evidence>
<evidence type="ECO:0000313" key="4">
    <source>
        <dbReference type="EMBL" id="QSQ22569.1"/>
    </source>
</evidence>
<keyword evidence="2" id="KW-0378">Hydrolase</keyword>
<dbReference type="Proteomes" id="UP000662747">
    <property type="component" value="Chromosome"/>
</dbReference>
<dbReference type="EMBL" id="CP071090">
    <property type="protein sequence ID" value="QSQ22569.1"/>
    <property type="molecule type" value="Genomic_DNA"/>
</dbReference>
<reference evidence="4 5" key="1">
    <citation type="submission" date="2021-02" db="EMBL/GenBank/DDBJ databases">
        <title>De Novo genome assembly of isolated myxobacteria.</title>
        <authorList>
            <person name="Stevens D.C."/>
        </authorList>
    </citation>
    <scope>NUCLEOTIDE SEQUENCE [LARGE SCALE GENOMIC DNA]</scope>
    <source>
        <strain evidence="5">SCPEA02</strain>
    </source>
</reference>
<dbReference type="CDD" id="cd17909">
    <property type="entry name" value="CheC_ClassI"/>
    <property type="match status" value="1"/>
</dbReference>
<dbReference type="SUPFAM" id="SSF103039">
    <property type="entry name" value="CheC-like"/>
    <property type="match status" value="1"/>
</dbReference>
<evidence type="ECO:0000256" key="2">
    <source>
        <dbReference type="ARBA" id="ARBA00022801"/>
    </source>
</evidence>
<dbReference type="Pfam" id="PF04509">
    <property type="entry name" value="CheC"/>
    <property type="match status" value="1"/>
</dbReference>
<evidence type="ECO:0000313" key="5">
    <source>
        <dbReference type="Proteomes" id="UP000662747"/>
    </source>
</evidence>
<dbReference type="InterPro" id="IPR028976">
    <property type="entry name" value="CheC-like_sf"/>
</dbReference>
<protein>
    <submittedName>
        <fullName evidence="4">Chemotaxis protein CheC</fullName>
    </submittedName>
</protein>
<gene>
    <name evidence="4" type="ORF">JY651_46935</name>
</gene>
<dbReference type="InterPro" id="IPR050992">
    <property type="entry name" value="CheZ_family_phosphatases"/>
</dbReference>
<keyword evidence="1" id="KW-0145">Chemotaxis</keyword>